<keyword evidence="2" id="KW-0472">Membrane</keyword>
<feature type="transmembrane region" description="Helical" evidence="2">
    <location>
        <begin position="45"/>
        <end position="66"/>
    </location>
</feature>
<dbReference type="EMBL" id="ML986620">
    <property type="protein sequence ID" value="KAF2263960.1"/>
    <property type="molecule type" value="Genomic_DNA"/>
</dbReference>
<dbReference type="Proteomes" id="UP000800093">
    <property type="component" value="Unassembled WGS sequence"/>
</dbReference>
<keyword evidence="4" id="KW-1185">Reference proteome</keyword>
<proteinExistence type="predicted"/>
<keyword evidence="2" id="KW-1133">Transmembrane helix</keyword>
<reference evidence="4" key="1">
    <citation type="journal article" date="2020" name="Stud. Mycol.">
        <title>101 Dothideomycetes genomes: A test case for predicting lifestyles and emergence of pathogens.</title>
        <authorList>
            <person name="Haridas S."/>
            <person name="Albert R."/>
            <person name="Binder M."/>
            <person name="Bloem J."/>
            <person name="LaButti K."/>
            <person name="Salamov A."/>
            <person name="Andreopoulos B."/>
            <person name="Baker S."/>
            <person name="Barry K."/>
            <person name="Bills G."/>
            <person name="Bluhm B."/>
            <person name="Cannon C."/>
            <person name="Castanera R."/>
            <person name="Culley D."/>
            <person name="Daum C."/>
            <person name="Ezra D."/>
            <person name="Gonzalez J."/>
            <person name="Henrissat B."/>
            <person name="Kuo A."/>
            <person name="Liang C."/>
            <person name="Lipzen A."/>
            <person name="Lutzoni F."/>
            <person name="Magnuson J."/>
            <person name="Mondo S."/>
            <person name="Nolan M."/>
            <person name="Ohm R."/>
            <person name="Pangilinan J."/>
            <person name="Park H.-J."/>
            <person name="Ramirez L."/>
            <person name="Alfaro M."/>
            <person name="Sun H."/>
            <person name="Tritt A."/>
            <person name="Yoshinaga Y."/>
            <person name="Zwiers L.-H."/>
            <person name="Turgeon B."/>
            <person name="Goodwin S."/>
            <person name="Spatafora J."/>
            <person name="Crous P."/>
            <person name="Grigoriev I."/>
        </authorList>
    </citation>
    <scope>NUCLEOTIDE SEQUENCE [LARGE SCALE GENOMIC DNA]</scope>
    <source>
        <strain evidence="4">CBS 304.66</strain>
    </source>
</reference>
<comment type="caution">
    <text evidence="3">The sequence shown here is derived from an EMBL/GenBank/DDBJ whole genome shotgun (WGS) entry which is preliminary data.</text>
</comment>
<keyword evidence="2" id="KW-0812">Transmembrane</keyword>
<evidence type="ECO:0000313" key="4">
    <source>
        <dbReference type="Proteomes" id="UP000800093"/>
    </source>
</evidence>
<organism evidence="3 4">
    <name type="scientific">Lojkania enalia</name>
    <dbReference type="NCBI Taxonomy" id="147567"/>
    <lineage>
        <taxon>Eukaryota</taxon>
        <taxon>Fungi</taxon>
        <taxon>Dikarya</taxon>
        <taxon>Ascomycota</taxon>
        <taxon>Pezizomycotina</taxon>
        <taxon>Dothideomycetes</taxon>
        <taxon>Pleosporomycetidae</taxon>
        <taxon>Pleosporales</taxon>
        <taxon>Pleosporales incertae sedis</taxon>
        <taxon>Lojkania</taxon>
    </lineage>
</organism>
<name>A0A9P4K8X4_9PLEO</name>
<feature type="transmembrane region" description="Helical" evidence="2">
    <location>
        <begin position="99"/>
        <end position="122"/>
    </location>
</feature>
<sequence length="391" mass="43566">MPSQLSAALTCVAAIGLLGLAQLFRLWDLETLPRRWKEYGRNTRCGFFLSLVFVIASTVGFGVYQAMHSTQVPLLLLLGFFWLYGLIIEAFLFWRTRVLILQIFAFVLSPIASVVQIVGIFISCSLDSLKGRAIAASGYLVFHWCAIGFITYYLRQGYIKDRKFICFVTIWFCIFTATIGFVFIPNEVGFYLGWRAWKGAERNNRGDSDFSFSCLSRENRPPITTPNDSPFVLSSDSAPRSHSANSGLESYKQDTTANNNGEPQNTQIITTALRQPDGLGGISSIYHILDITGSANGLSARVLTERKTEEGTSMLQLVIMDWAVLNRCWAMNVKEKIGKFAYDNILHFAVNGAVPGRILFAGQDVDEFVYSKDVGALIEGYPVCLKRAEVA</sequence>
<gene>
    <name evidence="3" type="ORF">CC78DRAFT_544492</name>
</gene>
<feature type="compositionally biased region" description="Polar residues" evidence="1">
    <location>
        <begin position="225"/>
        <end position="263"/>
    </location>
</feature>
<feature type="transmembrane region" description="Helical" evidence="2">
    <location>
        <begin position="6"/>
        <end position="24"/>
    </location>
</feature>
<evidence type="ECO:0000256" key="1">
    <source>
        <dbReference type="SAM" id="MobiDB-lite"/>
    </source>
</evidence>
<feature type="transmembrane region" description="Helical" evidence="2">
    <location>
        <begin position="164"/>
        <end position="184"/>
    </location>
</feature>
<protein>
    <submittedName>
        <fullName evidence="3">Uncharacterized protein</fullName>
    </submittedName>
</protein>
<evidence type="ECO:0000256" key="2">
    <source>
        <dbReference type="SAM" id="Phobius"/>
    </source>
</evidence>
<feature type="region of interest" description="Disordered" evidence="1">
    <location>
        <begin position="219"/>
        <end position="263"/>
    </location>
</feature>
<accession>A0A9P4K8X4</accession>
<dbReference type="AlphaFoldDB" id="A0A9P4K8X4"/>
<feature type="transmembrane region" description="Helical" evidence="2">
    <location>
        <begin position="72"/>
        <end position="92"/>
    </location>
</feature>
<feature type="transmembrane region" description="Helical" evidence="2">
    <location>
        <begin position="134"/>
        <end position="152"/>
    </location>
</feature>
<evidence type="ECO:0000313" key="3">
    <source>
        <dbReference type="EMBL" id="KAF2263960.1"/>
    </source>
</evidence>